<dbReference type="Pfam" id="PF04342">
    <property type="entry name" value="DMT_6"/>
    <property type="match status" value="1"/>
</dbReference>
<sequence length="120" mass="13510">MPPLTSLLPPALLPIVLLFASNVFMTFAWYGHLKHKSTPLLIAILASWSIALFEYCLAVPANRYGSAVYSTAQLKTMQEVITLIVFAGFSVLWLKEPLHWNHLVGFAFIAAGAYFIFHRW</sequence>
<dbReference type="Proteomes" id="UP001151088">
    <property type="component" value="Unassembled WGS sequence"/>
</dbReference>
<reference evidence="2" key="1">
    <citation type="submission" date="2022-08" db="EMBL/GenBank/DDBJ databases">
        <authorList>
            <person name="Li F."/>
        </authorList>
    </citation>
    <scope>NUCLEOTIDE SEQUENCE</scope>
    <source>
        <strain evidence="2">MQZ15Z-1</strain>
    </source>
</reference>
<keyword evidence="1" id="KW-0472">Membrane</keyword>
<evidence type="ECO:0000256" key="1">
    <source>
        <dbReference type="SAM" id="Phobius"/>
    </source>
</evidence>
<dbReference type="InterPro" id="IPR007437">
    <property type="entry name" value="DUF486"/>
</dbReference>
<proteinExistence type="predicted"/>
<gene>
    <name evidence="2" type="ORF">NVS89_01405</name>
</gene>
<feature type="transmembrane region" description="Helical" evidence="1">
    <location>
        <begin position="77"/>
        <end position="94"/>
    </location>
</feature>
<organism evidence="2 3">
    <name type="scientific">Ancylobacter mangrovi</name>
    <dbReference type="NCBI Taxonomy" id="2972472"/>
    <lineage>
        <taxon>Bacteria</taxon>
        <taxon>Pseudomonadati</taxon>
        <taxon>Pseudomonadota</taxon>
        <taxon>Alphaproteobacteria</taxon>
        <taxon>Hyphomicrobiales</taxon>
        <taxon>Xanthobacteraceae</taxon>
        <taxon>Ancylobacter</taxon>
    </lineage>
</organism>
<keyword evidence="1" id="KW-0812">Transmembrane</keyword>
<keyword evidence="3" id="KW-1185">Reference proteome</keyword>
<dbReference type="RefSeq" id="WP_258730685.1">
    <property type="nucleotide sequence ID" value="NZ_JANTHZ010000001.1"/>
</dbReference>
<comment type="caution">
    <text evidence="2">The sequence shown here is derived from an EMBL/GenBank/DDBJ whole genome shotgun (WGS) entry which is preliminary data.</text>
</comment>
<protein>
    <submittedName>
        <fullName evidence="2">DMT family protein</fullName>
    </submittedName>
</protein>
<dbReference type="PANTHER" id="PTHR38482:SF1">
    <property type="entry name" value="DMT FAMILY PROTEIN"/>
    <property type="match status" value="1"/>
</dbReference>
<dbReference type="SUPFAM" id="SSF103481">
    <property type="entry name" value="Multidrug resistance efflux transporter EmrE"/>
    <property type="match status" value="1"/>
</dbReference>
<evidence type="ECO:0000313" key="3">
    <source>
        <dbReference type="Proteomes" id="UP001151088"/>
    </source>
</evidence>
<dbReference type="PIRSF" id="PIRSF021239">
    <property type="entry name" value="UCP021239"/>
    <property type="match status" value="1"/>
</dbReference>
<name>A0A9X2P827_9HYPH</name>
<dbReference type="InterPro" id="IPR037185">
    <property type="entry name" value="EmrE-like"/>
</dbReference>
<keyword evidence="1" id="KW-1133">Transmembrane helix</keyword>
<dbReference type="EMBL" id="JANTHZ010000001">
    <property type="protein sequence ID" value="MCS0493736.1"/>
    <property type="molecule type" value="Genomic_DNA"/>
</dbReference>
<feature type="transmembrane region" description="Helical" evidence="1">
    <location>
        <begin position="38"/>
        <end position="57"/>
    </location>
</feature>
<feature type="transmembrane region" description="Helical" evidence="1">
    <location>
        <begin position="100"/>
        <end position="117"/>
    </location>
</feature>
<evidence type="ECO:0000313" key="2">
    <source>
        <dbReference type="EMBL" id="MCS0493736.1"/>
    </source>
</evidence>
<dbReference type="AlphaFoldDB" id="A0A9X2P827"/>
<dbReference type="PANTHER" id="PTHR38482">
    <property type="entry name" value="DMT FAMILY PROTEIN"/>
    <property type="match status" value="1"/>
</dbReference>
<feature type="transmembrane region" description="Helical" evidence="1">
    <location>
        <begin position="12"/>
        <end position="32"/>
    </location>
</feature>
<accession>A0A9X2P827</accession>